<feature type="compositionally biased region" description="Polar residues" evidence="1">
    <location>
        <begin position="74"/>
        <end position="84"/>
    </location>
</feature>
<dbReference type="EMBL" id="UYYG01000025">
    <property type="protein sequence ID" value="VDN51602.1"/>
    <property type="molecule type" value="Genomic_DNA"/>
</dbReference>
<evidence type="ECO:0000313" key="4">
    <source>
        <dbReference type="Proteomes" id="UP000274756"/>
    </source>
</evidence>
<gene>
    <name evidence="2" type="ORF">DME_LOCUS1575</name>
</gene>
<evidence type="ECO:0000313" key="5">
    <source>
        <dbReference type="WBParaSite" id="DME_0000702301-mRNA-1"/>
    </source>
</evidence>
<keyword evidence="4" id="KW-1185">Reference proteome</keyword>
<dbReference type="AlphaFoldDB" id="A0A0N4UHJ0"/>
<organism evidence="3 5">
    <name type="scientific">Dracunculus medinensis</name>
    <name type="common">Guinea worm</name>
    <dbReference type="NCBI Taxonomy" id="318479"/>
    <lineage>
        <taxon>Eukaryota</taxon>
        <taxon>Metazoa</taxon>
        <taxon>Ecdysozoa</taxon>
        <taxon>Nematoda</taxon>
        <taxon>Chromadorea</taxon>
        <taxon>Rhabditida</taxon>
        <taxon>Spirurina</taxon>
        <taxon>Dracunculoidea</taxon>
        <taxon>Dracunculidae</taxon>
        <taxon>Dracunculus</taxon>
    </lineage>
</organism>
<feature type="compositionally biased region" description="Basic and acidic residues" evidence="1">
    <location>
        <begin position="57"/>
        <end position="73"/>
    </location>
</feature>
<accession>A0A0N4UHJ0</accession>
<name>A0A0N4UHJ0_DRAME</name>
<feature type="region of interest" description="Disordered" evidence="1">
    <location>
        <begin position="57"/>
        <end position="84"/>
    </location>
</feature>
<evidence type="ECO:0000256" key="1">
    <source>
        <dbReference type="SAM" id="MobiDB-lite"/>
    </source>
</evidence>
<proteinExistence type="predicted"/>
<dbReference type="Proteomes" id="UP000038040">
    <property type="component" value="Unplaced"/>
</dbReference>
<reference evidence="5" key="1">
    <citation type="submission" date="2017-02" db="UniProtKB">
        <authorList>
            <consortium name="WormBaseParasite"/>
        </authorList>
    </citation>
    <scope>IDENTIFICATION</scope>
</reference>
<reference evidence="2 4" key="2">
    <citation type="submission" date="2018-11" db="EMBL/GenBank/DDBJ databases">
        <authorList>
            <consortium name="Pathogen Informatics"/>
        </authorList>
    </citation>
    <scope>NUCLEOTIDE SEQUENCE [LARGE SCALE GENOMIC DNA]</scope>
</reference>
<evidence type="ECO:0000313" key="3">
    <source>
        <dbReference type="Proteomes" id="UP000038040"/>
    </source>
</evidence>
<dbReference type="Proteomes" id="UP000274756">
    <property type="component" value="Unassembled WGS sequence"/>
</dbReference>
<sequence length="84" mass="9882">MENDLFVFEEHELFVNNTCFQHQRKHLDMWNSPDNIPIRLIIHWSVTAGRALDSRSYRGAETGNHHESDHDTVQDSYLTKLTKS</sequence>
<protein>
    <submittedName>
        <fullName evidence="5">Ovule protein</fullName>
    </submittedName>
</protein>
<dbReference type="WBParaSite" id="DME_0000702301-mRNA-1">
    <property type="protein sequence ID" value="DME_0000702301-mRNA-1"/>
    <property type="gene ID" value="DME_0000702301"/>
</dbReference>
<evidence type="ECO:0000313" key="2">
    <source>
        <dbReference type="EMBL" id="VDN51602.1"/>
    </source>
</evidence>